<keyword evidence="1" id="KW-0472">Membrane</keyword>
<dbReference type="InterPro" id="IPR006747">
    <property type="entry name" value="DUF599"/>
</dbReference>
<gene>
    <name evidence="2" type="ORF">O9G_005569</name>
</gene>
<sequence length="166" mass="18771">MTNSDYLDLIIAPSCYIALIIYHITLLYACIYHPQRTVIGLNRSIRYKWITSIVTQKRDILGVQTLRNMIMISSFYASTSIIIASAIAALATSTERLAPLSPDYVYKIFQKASNYHSIGNRGYYFAFPTLAWLFGPIPLLCATTLVVCALFCLDYTNEINYEELNG</sequence>
<feature type="transmembrane region" description="Helical" evidence="1">
    <location>
        <begin position="130"/>
        <end position="153"/>
    </location>
</feature>
<protein>
    <recommendedName>
        <fullName evidence="4">DUF599 domain-containing protein</fullName>
    </recommendedName>
</protein>
<feature type="transmembrane region" description="Helical" evidence="1">
    <location>
        <begin position="70"/>
        <end position="91"/>
    </location>
</feature>
<dbReference type="HOGENOM" id="CLU_070700_1_0_1"/>
<feature type="transmembrane region" description="Helical" evidence="1">
    <location>
        <begin position="6"/>
        <end position="31"/>
    </location>
</feature>
<evidence type="ECO:0000313" key="3">
    <source>
        <dbReference type="Proteomes" id="UP000030755"/>
    </source>
</evidence>
<dbReference type="Pfam" id="PF04654">
    <property type="entry name" value="DUF599"/>
    <property type="match status" value="2"/>
</dbReference>
<keyword evidence="1" id="KW-0812">Transmembrane</keyword>
<dbReference type="Proteomes" id="UP000030755">
    <property type="component" value="Unassembled WGS sequence"/>
</dbReference>
<dbReference type="AlphaFoldDB" id="A0A075B471"/>
<evidence type="ECO:0000256" key="1">
    <source>
        <dbReference type="SAM" id="Phobius"/>
    </source>
</evidence>
<keyword evidence="1" id="KW-1133">Transmembrane helix</keyword>
<name>A0A075B471_ROZAC</name>
<proteinExistence type="predicted"/>
<dbReference type="OrthoDB" id="761598at2759"/>
<evidence type="ECO:0008006" key="4">
    <source>
        <dbReference type="Google" id="ProtNLM"/>
    </source>
</evidence>
<reference evidence="2 3" key="1">
    <citation type="journal article" date="2013" name="Curr. Biol.">
        <title>Shared signatures of parasitism and phylogenomics unite Cryptomycota and microsporidia.</title>
        <authorList>
            <person name="James T.Y."/>
            <person name="Pelin A."/>
            <person name="Bonen L."/>
            <person name="Ahrendt S."/>
            <person name="Sain D."/>
            <person name="Corradi N."/>
            <person name="Stajich J.E."/>
        </authorList>
    </citation>
    <scope>NUCLEOTIDE SEQUENCE [LARGE SCALE GENOMIC DNA]</scope>
    <source>
        <strain evidence="2 3">CSF55</strain>
    </source>
</reference>
<dbReference type="PANTHER" id="PTHR31168">
    <property type="entry name" value="OS02G0292800 PROTEIN"/>
    <property type="match status" value="1"/>
</dbReference>
<accession>A0A075B471</accession>
<evidence type="ECO:0000313" key="2">
    <source>
        <dbReference type="EMBL" id="EPZ36070.1"/>
    </source>
</evidence>
<dbReference type="PANTHER" id="PTHR31168:SF1">
    <property type="entry name" value="DUF599 FAMILY PROTEIN"/>
    <property type="match status" value="1"/>
</dbReference>
<organism evidence="2 3">
    <name type="scientific">Rozella allomycis (strain CSF55)</name>
    <dbReference type="NCBI Taxonomy" id="988480"/>
    <lineage>
        <taxon>Eukaryota</taxon>
        <taxon>Fungi</taxon>
        <taxon>Fungi incertae sedis</taxon>
        <taxon>Cryptomycota</taxon>
        <taxon>Cryptomycota incertae sedis</taxon>
        <taxon>Rozella</taxon>
    </lineage>
</organism>
<dbReference type="EMBL" id="KE560669">
    <property type="protein sequence ID" value="EPZ36070.1"/>
    <property type="molecule type" value="Genomic_DNA"/>
</dbReference>
<keyword evidence="3" id="KW-1185">Reference proteome</keyword>